<proteinExistence type="predicted"/>
<dbReference type="InterPro" id="IPR001433">
    <property type="entry name" value="OxRdtase_FAD/NAD-bd"/>
</dbReference>
<dbReference type="PANTHER" id="PTHR19384">
    <property type="entry name" value="NITRIC OXIDE SYNTHASE-RELATED"/>
    <property type="match status" value="1"/>
</dbReference>
<dbReference type="SUPFAM" id="SSF52343">
    <property type="entry name" value="Ferredoxin reductase-like, C-terminal NADP-linked domain"/>
    <property type="match status" value="1"/>
</dbReference>
<dbReference type="SUPFAM" id="SSF75615">
    <property type="entry name" value="Siroheme synthase middle domains-like"/>
    <property type="match status" value="1"/>
</dbReference>
<dbReference type="SUPFAM" id="SSF52518">
    <property type="entry name" value="Thiamin diphosphate-binding fold (THDP-binding)"/>
    <property type="match status" value="1"/>
</dbReference>
<feature type="domain" description="FAD-binding FR-type" evidence="6">
    <location>
        <begin position="938"/>
        <end position="1168"/>
    </location>
</feature>
<keyword evidence="4 7" id="KW-0560">Oxidoreductase</keyword>
<evidence type="ECO:0000256" key="4">
    <source>
        <dbReference type="ARBA" id="ARBA00023002"/>
    </source>
</evidence>
<dbReference type="Gene3D" id="1.20.990.10">
    <property type="entry name" value="NADPH-cytochrome p450 Reductase, Chain A, domain 3"/>
    <property type="match status" value="1"/>
</dbReference>
<dbReference type="Pfam" id="PF00175">
    <property type="entry name" value="NAD_binding_1"/>
    <property type="match status" value="1"/>
</dbReference>
<name>A0ABR4N1U1_9FUNG</name>
<dbReference type="Gene3D" id="3.40.50.720">
    <property type="entry name" value="NAD(P)-binding Rossmann-like Domain"/>
    <property type="match status" value="1"/>
</dbReference>
<evidence type="ECO:0000256" key="5">
    <source>
        <dbReference type="SAM" id="MobiDB-lite"/>
    </source>
</evidence>
<dbReference type="InterPro" id="IPR001709">
    <property type="entry name" value="Flavoprot_Pyr_Nucl_cyt_Rdtase"/>
</dbReference>
<keyword evidence="2" id="KW-0285">Flavoprotein</keyword>
<dbReference type="PROSITE" id="PS51384">
    <property type="entry name" value="FAD_FR"/>
    <property type="match status" value="1"/>
</dbReference>
<dbReference type="InterPro" id="IPR002869">
    <property type="entry name" value="Pyrv_flavodox_OxRed_cen"/>
</dbReference>
<dbReference type="Gene3D" id="2.40.30.10">
    <property type="entry name" value="Translation factors"/>
    <property type="match status" value="1"/>
</dbReference>
<dbReference type="Gene3D" id="3.40.50.970">
    <property type="match status" value="1"/>
</dbReference>
<dbReference type="PANTHER" id="PTHR19384:SF109">
    <property type="entry name" value="SULFITE REDUCTASE [NADPH] FLAVOPROTEIN COMPONENT"/>
    <property type="match status" value="1"/>
</dbReference>
<dbReference type="Gene3D" id="3.40.50.80">
    <property type="entry name" value="Nucleotide-binding domain of ferredoxin-NADP reductase (FNR) module"/>
    <property type="match status" value="1"/>
</dbReference>
<gene>
    <name evidence="7" type="primary">MET10</name>
    <name evidence="7" type="ORF">HK105_207055</name>
</gene>
<dbReference type="GO" id="GO:0004783">
    <property type="term" value="F:sulfite reductase (NADPH) activity"/>
    <property type="evidence" value="ECO:0007669"/>
    <property type="project" value="UniProtKB-EC"/>
</dbReference>
<keyword evidence="3" id="KW-0274">FAD</keyword>
<dbReference type="SUPFAM" id="SSF52922">
    <property type="entry name" value="TK C-terminal domain-like"/>
    <property type="match status" value="1"/>
</dbReference>
<dbReference type="InterPro" id="IPR023173">
    <property type="entry name" value="NADPH_Cyt_P450_Rdtase_alpha"/>
</dbReference>
<evidence type="ECO:0000313" key="8">
    <source>
        <dbReference type="Proteomes" id="UP001527925"/>
    </source>
</evidence>
<feature type="region of interest" description="Disordered" evidence="5">
    <location>
        <begin position="118"/>
        <end position="163"/>
    </location>
</feature>
<dbReference type="InterPro" id="IPR029061">
    <property type="entry name" value="THDP-binding"/>
</dbReference>
<sequence length="1320" mass="139658">MPAPLLAAHAVAGQSVLVVGGGPRALDRVRLALRAGADVSLVAPAKDVDPRLRALAADGAVAWFARPLAERDLPGKRLVFVATDHQDKDADKVAARAVALCRAARVLVNVAEPADDAQSDFEPIDHASPPSPFSDSDSDSDFDVATATSNPRSVGSRHLRRRVSGALPQRTGTAVLRLADLADALLAAFPSPDSLAARSDFVEAIADAWPLAHIAALSDADLAALVAAFARGVRSPSRELLAAPPAPQVALVPALAPSAFIDGSDAVSRIAYALSDLVFVFPVLQTQFVGRHALDLAASATPNAAGSVPQVLKMTSSVSAGRVLQGAGESSLSVSAVLSSTALGALLPSMYSIAREAKAPVLHVAAHQIDSDFAVHSNYAAILRAAHTGFAILASASVQEAHDMAIAAHAIAAALHVPVLHVLDGPRTAAQVAAVRAADPAAVRAAIAALPSHAHPTSPERRFDAVTEVLAALTRSLFASTSAAKYAPLEYSGPAAPATVVVSMGTASALVRDAIADDLSASASVGALNIRLFRPWSSAALLSAIPASTKTVVVIGDATDGSPSHSLFTLDVVAALFSAARPAGAAPFKIVKATFERGSIHFSSHAVAPLLARLAASPKSATISETATIGLDDTAIEAAARRAAASADATGTTEAIFWDRDSTGTHESIARIQGHLAATDGLRLQRFDQHLSARLDPKTVSHLRFGQREILSADPVIAAKIVMCNDATILAEHNIASSLRRGGHLFVNSPLSPADLASSLAQNVRQAIVDRGVTLHTLDVDGIAKHFTIFYGKPVDFVADILAAVFVKLALGASPEYEAHRARFVQGIKDTHADAINVARAKLNAVDRALAQISALPSSAIDTKPANSDDTEAAEQHLPAAHEAVVTIPALPVAVSEDAGAAGSSGATLSIASSFRALLPAIFPSAFKLKRALRPDVDEAFQVTVTKNIRLTPESYDRNVFHMEMDTTGTGLKYDIGDALGVHAHNDAAQVRDFLDWAGLDGRSVVAVERTVGGRAVSEIRALEQLLVQHLDLFGKPGKKFYQLLAERATDEAEQERLLTLLDSTENLEHYATTVMSNHADLLRTFPSARLSAAELVAAIPEIKPRHYSIASSQRVHPNSVHLLVVLVDWKTAAGETRYGQATRYLVNAAVGQKLTVSIKPSVMKLPPRHTDPVVMAGLGTGMAPFRAFIEERWYWKSRGHAIGPMVLYFGSRHRAQEYLYGEELDAYHADGVLTHLRLAFSRDQKDKIYIQHKIQEDARLLNSLMLQSPGVFYLCGPTWPVPDVSSALIDAFAVTLDRAEATHLLDEFKEKERYILEVY</sequence>
<dbReference type="Gene3D" id="3.40.920.10">
    <property type="entry name" value="Pyruvate-ferredoxin oxidoreductase, PFOR, domain III"/>
    <property type="match status" value="1"/>
</dbReference>
<dbReference type="InterPro" id="IPR009014">
    <property type="entry name" value="Transketo_C/PFOR_II"/>
</dbReference>
<comment type="caution">
    <text evidence="7">The sequence shown here is derived from an EMBL/GenBank/DDBJ whole genome shotgun (WGS) entry which is preliminary data.</text>
</comment>
<dbReference type="InterPro" id="IPR003097">
    <property type="entry name" value="CysJ-like_FAD-binding"/>
</dbReference>
<protein>
    <submittedName>
        <fullName evidence="7">Sulfite reductase [NADPH] flavoprotein component</fullName>
        <ecNumber evidence="7">1.8.1.2</ecNumber>
    </submittedName>
</protein>
<dbReference type="SUPFAM" id="SSF53323">
    <property type="entry name" value="Pyruvate-ferredoxin oxidoreductase, PFOR, domain III"/>
    <property type="match status" value="1"/>
</dbReference>
<evidence type="ECO:0000256" key="3">
    <source>
        <dbReference type="ARBA" id="ARBA00022827"/>
    </source>
</evidence>
<evidence type="ECO:0000313" key="7">
    <source>
        <dbReference type="EMBL" id="KAL2913443.1"/>
    </source>
</evidence>
<reference evidence="7 8" key="1">
    <citation type="submission" date="2023-09" db="EMBL/GenBank/DDBJ databases">
        <title>Pangenome analysis of Batrachochytrium dendrobatidis and related Chytrids.</title>
        <authorList>
            <person name="Yacoub M.N."/>
            <person name="Stajich J.E."/>
            <person name="James T.Y."/>
        </authorList>
    </citation>
    <scope>NUCLEOTIDE SEQUENCE [LARGE SCALE GENOMIC DNA]</scope>
    <source>
        <strain evidence="7 8">JEL0888</strain>
    </source>
</reference>
<dbReference type="SUPFAM" id="SSF63380">
    <property type="entry name" value="Riboflavin synthase domain-like"/>
    <property type="match status" value="1"/>
</dbReference>
<dbReference type="InterPro" id="IPR002880">
    <property type="entry name" value="Pyrv_Fd/Flavodoxin_OxRdtase_N"/>
</dbReference>
<evidence type="ECO:0000256" key="2">
    <source>
        <dbReference type="ARBA" id="ARBA00022630"/>
    </source>
</evidence>
<dbReference type="InterPro" id="IPR036291">
    <property type="entry name" value="NAD(P)-bd_dom_sf"/>
</dbReference>
<accession>A0ABR4N1U1</accession>
<dbReference type="PRINTS" id="PR00371">
    <property type="entry name" value="FPNCR"/>
</dbReference>
<dbReference type="InterPro" id="IPR039261">
    <property type="entry name" value="FNR_nucleotide-bd"/>
</dbReference>
<dbReference type="InterPro" id="IPR017938">
    <property type="entry name" value="Riboflavin_synthase-like_b-brl"/>
</dbReference>
<dbReference type="Proteomes" id="UP001527925">
    <property type="component" value="Unassembled WGS sequence"/>
</dbReference>
<dbReference type="EMBL" id="JADGIZ020000046">
    <property type="protein sequence ID" value="KAL2913443.1"/>
    <property type="molecule type" value="Genomic_DNA"/>
</dbReference>
<evidence type="ECO:0000256" key="1">
    <source>
        <dbReference type="ARBA" id="ARBA00001974"/>
    </source>
</evidence>
<dbReference type="Pfam" id="PF00667">
    <property type="entry name" value="FAD_binding_1"/>
    <property type="match status" value="1"/>
</dbReference>
<organism evidence="7 8">
    <name type="scientific">Polyrhizophydium stewartii</name>
    <dbReference type="NCBI Taxonomy" id="2732419"/>
    <lineage>
        <taxon>Eukaryota</taxon>
        <taxon>Fungi</taxon>
        <taxon>Fungi incertae sedis</taxon>
        <taxon>Chytridiomycota</taxon>
        <taxon>Chytridiomycota incertae sedis</taxon>
        <taxon>Chytridiomycetes</taxon>
        <taxon>Rhizophydiales</taxon>
        <taxon>Rhizophydiales incertae sedis</taxon>
        <taxon>Polyrhizophydium</taxon>
    </lineage>
</organism>
<dbReference type="SUPFAM" id="SSF51735">
    <property type="entry name" value="NAD(P)-binding Rossmann-fold domains"/>
    <property type="match status" value="1"/>
</dbReference>
<comment type="cofactor">
    <cofactor evidence="1">
        <name>FAD</name>
        <dbReference type="ChEBI" id="CHEBI:57692"/>
    </cofactor>
</comment>
<evidence type="ECO:0000259" key="6">
    <source>
        <dbReference type="PROSITE" id="PS51384"/>
    </source>
</evidence>
<dbReference type="EC" id="1.8.1.2" evidence="7"/>
<dbReference type="InterPro" id="IPR017927">
    <property type="entry name" value="FAD-bd_FR_type"/>
</dbReference>
<keyword evidence="8" id="KW-1185">Reference proteome</keyword>
<dbReference type="Gene3D" id="3.40.50.920">
    <property type="match status" value="1"/>
</dbReference>
<dbReference type="Pfam" id="PF13241">
    <property type="entry name" value="NAD_binding_7"/>
    <property type="match status" value="1"/>
</dbReference>
<dbReference type="Pfam" id="PF01855">
    <property type="entry name" value="POR_N"/>
    <property type="match status" value="1"/>
</dbReference>
<dbReference type="CDD" id="cd06207">
    <property type="entry name" value="CyPoR_like"/>
    <property type="match status" value="1"/>
</dbReference>